<evidence type="ECO:0000313" key="10">
    <source>
        <dbReference type="Proteomes" id="UP000256748"/>
    </source>
</evidence>
<dbReference type="InterPro" id="IPR037410">
    <property type="entry name" value="BudR_PBP2"/>
</dbReference>
<evidence type="ECO:0000256" key="5">
    <source>
        <dbReference type="ARBA" id="ARBA00054626"/>
    </source>
</evidence>
<proteinExistence type="inferred from homology"/>
<dbReference type="CDD" id="cd08451">
    <property type="entry name" value="PBP2_BudR"/>
    <property type="match status" value="1"/>
</dbReference>
<dbReference type="PANTHER" id="PTHR30346">
    <property type="entry name" value="TRANSCRIPTIONAL DUAL REGULATOR HCAR-RELATED"/>
    <property type="match status" value="1"/>
</dbReference>
<dbReference type="InterPro" id="IPR005119">
    <property type="entry name" value="LysR_subst-bd"/>
</dbReference>
<evidence type="ECO:0000256" key="7">
    <source>
        <dbReference type="ARBA" id="ARBA00083243"/>
    </source>
</evidence>
<dbReference type="SUPFAM" id="SSF53850">
    <property type="entry name" value="Periplasmic binding protein-like II"/>
    <property type="match status" value="1"/>
</dbReference>
<dbReference type="Gene3D" id="1.10.10.10">
    <property type="entry name" value="Winged helix-like DNA-binding domain superfamily/Winged helix DNA-binding domain"/>
    <property type="match status" value="1"/>
</dbReference>
<accession>A0A3E1BIR9</accession>
<dbReference type="SUPFAM" id="SSF46785">
    <property type="entry name" value="Winged helix' DNA-binding domain"/>
    <property type="match status" value="1"/>
</dbReference>
<dbReference type="PROSITE" id="PS50931">
    <property type="entry name" value="HTH_LYSR"/>
    <property type="match status" value="1"/>
</dbReference>
<dbReference type="InterPro" id="IPR000847">
    <property type="entry name" value="LysR_HTH_N"/>
</dbReference>
<keyword evidence="2" id="KW-0805">Transcription regulation</keyword>
<sequence>MDEVRRFRYFVACAEELHFTRAAARLGIAQPPLSQQIKRLEEEIGTKLFTRTTRGVELTQAGESLLPDARAVLDAARRAIETAQQVGRGEAGSIRVGFTASVALNPLVPKVIARFREQYPRVDVQLSESTTRSSLAALRDGRLDFAFIRPASQELEGLHVRKILDERMLAALPMSHRLSGETTIGLAELAQDSFVLYPRANGQALYDAVIGACQKEGFSPRIVQEAPQMTSTVSLVAAGVGVTLVTESMRQLHSEGVVYLEVKGIAPVAEMHMVRRERPVSAVISNFERAVAIALQPGAPVELTST</sequence>
<evidence type="ECO:0000256" key="4">
    <source>
        <dbReference type="ARBA" id="ARBA00023163"/>
    </source>
</evidence>
<dbReference type="Gene3D" id="3.40.190.10">
    <property type="entry name" value="Periplasmic binding protein-like II"/>
    <property type="match status" value="2"/>
</dbReference>
<evidence type="ECO:0000256" key="2">
    <source>
        <dbReference type="ARBA" id="ARBA00023015"/>
    </source>
</evidence>
<dbReference type="GO" id="GO:0032993">
    <property type="term" value="C:protein-DNA complex"/>
    <property type="evidence" value="ECO:0007669"/>
    <property type="project" value="TreeGrafter"/>
</dbReference>
<dbReference type="GO" id="GO:0003677">
    <property type="term" value="F:DNA binding"/>
    <property type="evidence" value="ECO:0007669"/>
    <property type="project" value="UniProtKB-KW"/>
</dbReference>
<evidence type="ECO:0000259" key="8">
    <source>
        <dbReference type="PROSITE" id="PS50931"/>
    </source>
</evidence>
<name>A0A3E1BIR9_RHILT</name>
<evidence type="ECO:0000256" key="3">
    <source>
        <dbReference type="ARBA" id="ARBA00023125"/>
    </source>
</evidence>
<comment type="function">
    <text evidence="5">Transcriptional regulator of the ttuABCDE tartrate utilization operon.</text>
</comment>
<dbReference type="Pfam" id="PF00126">
    <property type="entry name" value="HTH_1"/>
    <property type="match status" value="1"/>
</dbReference>
<comment type="caution">
    <text evidence="9">The sequence shown here is derived from an EMBL/GenBank/DDBJ whole genome shotgun (WGS) entry which is preliminary data.</text>
</comment>
<evidence type="ECO:0000256" key="1">
    <source>
        <dbReference type="ARBA" id="ARBA00009437"/>
    </source>
</evidence>
<protein>
    <recommendedName>
        <fullName evidence="6">HTH-type transcriptional regulator TtuA</fullName>
    </recommendedName>
    <alternativeName>
        <fullName evidence="7">Tartrate utilization transcriptional regulator</fullName>
    </alternativeName>
</protein>
<feature type="domain" description="HTH lysR-type" evidence="8">
    <location>
        <begin position="1"/>
        <end position="59"/>
    </location>
</feature>
<comment type="similarity">
    <text evidence="1">Belongs to the LysR transcriptional regulatory family.</text>
</comment>
<evidence type="ECO:0000256" key="6">
    <source>
        <dbReference type="ARBA" id="ARBA00067332"/>
    </source>
</evidence>
<dbReference type="GO" id="GO:0003700">
    <property type="term" value="F:DNA-binding transcription factor activity"/>
    <property type="evidence" value="ECO:0007669"/>
    <property type="project" value="InterPro"/>
</dbReference>
<dbReference type="InterPro" id="IPR036388">
    <property type="entry name" value="WH-like_DNA-bd_sf"/>
</dbReference>
<dbReference type="AlphaFoldDB" id="A0A3E1BIR9"/>
<evidence type="ECO:0000313" key="9">
    <source>
        <dbReference type="EMBL" id="RFB92978.1"/>
    </source>
</evidence>
<dbReference type="Proteomes" id="UP000256748">
    <property type="component" value="Unassembled WGS sequence"/>
</dbReference>
<dbReference type="Pfam" id="PF03466">
    <property type="entry name" value="LysR_substrate"/>
    <property type="match status" value="1"/>
</dbReference>
<dbReference type="PRINTS" id="PR00039">
    <property type="entry name" value="HTHLYSR"/>
</dbReference>
<dbReference type="InterPro" id="IPR036390">
    <property type="entry name" value="WH_DNA-bd_sf"/>
</dbReference>
<gene>
    <name evidence="9" type="ORF">B5K10_13465</name>
</gene>
<dbReference type="RefSeq" id="WP_116273660.1">
    <property type="nucleotide sequence ID" value="NZ_KZ859521.1"/>
</dbReference>
<keyword evidence="3" id="KW-0238">DNA-binding</keyword>
<organism evidence="9 10">
    <name type="scientific">Rhizobium leguminosarum bv. trifolii</name>
    <dbReference type="NCBI Taxonomy" id="386"/>
    <lineage>
        <taxon>Bacteria</taxon>
        <taxon>Pseudomonadati</taxon>
        <taxon>Pseudomonadota</taxon>
        <taxon>Alphaproteobacteria</taxon>
        <taxon>Hyphomicrobiales</taxon>
        <taxon>Rhizobiaceae</taxon>
        <taxon>Rhizobium/Agrobacterium group</taxon>
        <taxon>Rhizobium</taxon>
    </lineage>
</organism>
<reference evidence="9 10" key="1">
    <citation type="submission" date="2017-03" db="EMBL/GenBank/DDBJ databases">
        <title>Genome analysis of Rhizobial strains effectives or ineffectives for nitrogen fixation isolated from bean seeds.</title>
        <authorList>
            <person name="Peralta H."/>
            <person name="Aguilar-Vera A."/>
            <person name="Mora Y."/>
            <person name="Vargas-Lagunas C."/>
            <person name="Girard L."/>
            <person name="Mora J."/>
        </authorList>
    </citation>
    <scope>NUCLEOTIDE SEQUENCE [LARGE SCALE GENOMIC DNA]</scope>
    <source>
        <strain evidence="9 10">CCGM5</strain>
    </source>
</reference>
<keyword evidence="4" id="KW-0804">Transcription</keyword>
<dbReference type="EMBL" id="NAOO01000017">
    <property type="protein sequence ID" value="RFB92978.1"/>
    <property type="molecule type" value="Genomic_DNA"/>
</dbReference>
<dbReference type="PANTHER" id="PTHR30346:SF30">
    <property type="entry name" value="SMALL NEUTRAL PROTEASE REGULATORY PROTEIN"/>
    <property type="match status" value="1"/>
</dbReference>
<dbReference type="FunFam" id="1.10.10.10:FF:000001">
    <property type="entry name" value="LysR family transcriptional regulator"/>
    <property type="match status" value="1"/>
</dbReference>